<dbReference type="PRINTS" id="PR00380">
    <property type="entry name" value="KINESINHEAVY"/>
</dbReference>
<dbReference type="PANTHER" id="PTHR47968:SF75">
    <property type="entry name" value="CENTROMERE-ASSOCIATED PROTEIN E"/>
    <property type="match status" value="1"/>
</dbReference>
<evidence type="ECO:0000313" key="8">
    <source>
        <dbReference type="EMBL" id="EGG24817.1"/>
    </source>
</evidence>
<evidence type="ECO:0000256" key="1">
    <source>
        <dbReference type="ARBA" id="ARBA00022448"/>
    </source>
</evidence>
<dbReference type="PROSITE" id="PS50067">
    <property type="entry name" value="KINESIN_MOTOR_2"/>
    <property type="match status" value="1"/>
</dbReference>
<evidence type="ECO:0000259" key="7">
    <source>
        <dbReference type="PROSITE" id="PS50067"/>
    </source>
</evidence>
<keyword evidence="2 5" id="KW-0175">Coiled coil</keyword>
<dbReference type="GO" id="GO:0031252">
    <property type="term" value="C:cell leading edge"/>
    <property type="evidence" value="ECO:0007669"/>
    <property type="project" value="EnsemblProtists"/>
</dbReference>
<feature type="coiled-coil region" evidence="5">
    <location>
        <begin position="399"/>
        <end position="437"/>
    </location>
</feature>
<dbReference type="InterPro" id="IPR036961">
    <property type="entry name" value="Kinesin_motor_dom_sf"/>
</dbReference>
<organism evidence="8 9">
    <name type="scientific">Cavenderia fasciculata</name>
    <name type="common">Slime mold</name>
    <name type="synonym">Dictyostelium fasciculatum</name>
    <dbReference type="NCBI Taxonomy" id="261658"/>
    <lineage>
        <taxon>Eukaryota</taxon>
        <taxon>Amoebozoa</taxon>
        <taxon>Evosea</taxon>
        <taxon>Eumycetozoa</taxon>
        <taxon>Dictyostelia</taxon>
        <taxon>Acytosteliales</taxon>
        <taxon>Cavenderiaceae</taxon>
        <taxon>Cavenderia</taxon>
    </lineage>
</organism>
<feature type="domain" description="Kinesin motor" evidence="7">
    <location>
        <begin position="6"/>
        <end position="268"/>
    </location>
</feature>
<feature type="coiled-coil region" evidence="5">
    <location>
        <begin position="707"/>
        <end position="741"/>
    </location>
</feature>
<dbReference type="Proteomes" id="UP000007797">
    <property type="component" value="Unassembled WGS sequence"/>
</dbReference>
<dbReference type="SUPFAM" id="SSF52540">
    <property type="entry name" value="P-loop containing nucleoside triphosphate hydrolases"/>
    <property type="match status" value="1"/>
</dbReference>
<dbReference type="OrthoDB" id="3176171at2759"/>
<gene>
    <name evidence="8" type="primary">kif5</name>
    <name evidence="8" type="ORF">DFA_03062</name>
</gene>
<dbReference type="InterPro" id="IPR001752">
    <property type="entry name" value="Kinesin_motor_dom"/>
</dbReference>
<keyword evidence="4" id="KW-0067">ATP-binding</keyword>
<evidence type="ECO:0000313" key="9">
    <source>
        <dbReference type="Proteomes" id="UP000007797"/>
    </source>
</evidence>
<dbReference type="Pfam" id="PF00225">
    <property type="entry name" value="Kinesin"/>
    <property type="match status" value="2"/>
</dbReference>
<keyword evidence="4" id="KW-0547">Nucleotide-binding</keyword>
<dbReference type="InterPro" id="IPR027640">
    <property type="entry name" value="Kinesin-like_fam"/>
</dbReference>
<dbReference type="RefSeq" id="XP_004362668.1">
    <property type="nucleotide sequence ID" value="XM_004362611.1"/>
</dbReference>
<dbReference type="InterPro" id="IPR027417">
    <property type="entry name" value="P-loop_NTPase"/>
</dbReference>
<evidence type="ECO:0000256" key="4">
    <source>
        <dbReference type="PROSITE-ProRule" id="PRU00283"/>
    </source>
</evidence>
<accession>F4PGI3</accession>
<dbReference type="PANTHER" id="PTHR47968">
    <property type="entry name" value="CENTROMERE PROTEIN E"/>
    <property type="match status" value="1"/>
</dbReference>
<feature type="compositionally biased region" description="Polar residues" evidence="6">
    <location>
        <begin position="371"/>
        <end position="386"/>
    </location>
</feature>
<dbReference type="Gene3D" id="3.40.850.10">
    <property type="entry name" value="Kinesin motor domain"/>
    <property type="match status" value="2"/>
</dbReference>
<feature type="binding site" evidence="4">
    <location>
        <begin position="91"/>
        <end position="98"/>
    </location>
    <ligand>
        <name>ATP</name>
        <dbReference type="ChEBI" id="CHEBI:30616"/>
    </ligand>
</feature>
<dbReference type="GO" id="GO:0030864">
    <property type="term" value="C:cortical actin cytoskeleton"/>
    <property type="evidence" value="ECO:0007669"/>
    <property type="project" value="EnsemblProtists"/>
</dbReference>
<dbReference type="GO" id="GO:0051015">
    <property type="term" value="F:actin filament binding"/>
    <property type="evidence" value="ECO:0007669"/>
    <property type="project" value="EnsemblProtists"/>
</dbReference>
<dbReference type="GO" id="GO:0003777">
    <property type="term" value="F:microtubule motor activity"/>
    <property type="evidence" value="ECO:0007669"/>
    <property type="project" value="InterPro"/>
</dbReference>
<keyword evidence="3 4" id="KW-0505">Motor protein</keyword>
<dbReference type="GO" id="GO:0005524">
    <property type="term" value="F:ATP binding"/>
    <property type="evidence" value="ECO:0007669"/>
    <property type="project" value="UniProtKB-UniRule"/>
</dbReference>
<dbReference type="GO" id="GO:0007018">
    <property type="term" value="P:microtubule-based movement"/>
    <property type="evidence" value="ECO:0007669"/>
    <property type="project" value="InterPro"/>
</dbReference>
<evidence type="ECO:0000256" key="5">
    <source>
        <dbReference type="SAM" id="Coils"/>
    </source>
</evidence>
<evidence type="ECO:0000256" key="2">
    <source>
        <dbReference type="ARBA" id="ARBA00023054"/>
    </source>
</evidence>
<dbReference type="GeneID" id="14877275"/>
<protein>
    <submittedName>
        <fullName evidence="8">Kinesin-1</fullName>
    </submittedName>
</protein>
<evidence type="ECO:0000256" key="3">
    <source>
        <dbReference type="ARBA" id="ARBA00023175"/>
    </source>
</evidence>
<keyword evidence="9" id="KW-1185">Reference proteome</keyword>
<comment type="similarity">
    <text evidence="4">Belongs to the TRAFAC class myosin-kinesin ATPase superfamily. Kinesin family.</text>
</comment>
<dbReference type="AlphaFoldDB" id="F4PGI3"/>
<dbReference type="GO" id="GO:0051017">
    <property type="term" value="P:actin filament bundle assembly"/>
    <property type="evidence" value="ECO:0007669"/>
    <property type="project" value="EnsemblProtists"/>
</dbReference>
<feature type="compositionally biased region" description="Low complexity" evidence="6">
    <location>
        <begin position="330"/>
        <end position="351"/>
    </location>
</feature>
<feature type="coiled-coil region" evidence="5">
    <location>
        <begin position="566"/>
        <end position="621"/>
    </location>
</feature>
<proteinExistence type="inferred from homology"/>
<feature type="coiled-coil region" evidence="5">
    <location>
        <begin position="767"/>
        <end position="854"/>
    </location>
</feature>
<sequence length="901" mass="101362">MATSCNIKVMARFRPLNSKEKADTSSPCIAQFPEETQLVVNGTGPHRDQSIPFTFDRVFPPETTQEDIFQQLQSTIDDILNGYNGTILCYGQTSSGKTFTMFGPDDREDVENQGIVPRASVHIFNRIAEDPSGSEFTIKCSFVEIYMEIIKDLLNPKNKNLKIRESKTNGIWIEAGSEKISKTGAEGQTLEEAKKINQSLSLLGNCIMALTDSKRDHIPFRDSKLTRILQESLGGNTKTTLMVTCSPHISNLEESISTLKFGARAKMIKNTVKINSQKSAAELTKELETLKMYTNSLEKLIEYMKSPDYVPGKSALPDLAILTAAQQQQQQVPSASTTAAAKTKTARHSTALSGSAAPGAPTGNHAAAGGSSPNRHSVAYSQSPMSAISPPIDFNPMAMADMSGQIDRIREECQEMIDKCNDEISEIKIKYETTTEELIGVRSELEGARDTIKQNDADQKGAKETERKLLTEVEGRELKIHTLGQQLEDYKMLATQVVQYLERKKVTDEYFEGADANDSSSLSTMSRSISSTSFDEDYDLNGPENINIEEVIGNLSEEEVLSMQIKLQLQTKVNILEQRELQLSEELRSIESLLTESNIKYSEIEREKKELAIRLQSLMETQRDRQQQLISTSQINLGKLLSGEDQTTTTSFSPITSSPLSPISPLKHNSTENILDLSLDYQNGHNNSSLLDQSISSDVSIHLQLQLEQSELDKRNLDLSVVQLQQESSELKEKELKLLHELKLSKNANDKLLQDFQLYKEDIGMKTKIQQNQMTNLHNELTSLKNKLKQEKKMKDQIQNQNISVSKKLNDSIKIHEETEERMKKELLSKDNENSLLKEQYNNMVDQCEDLQEQLTTAHRLLVSRKVVKIVRSDEKAQKRAYEVKEDFGQHTLKKTGRQLF</sequence>
<name>F4PGI3_CACFS</name>
<reference evidence="9" key="1">
    <citation type="journal article" date="2011" name="Genome Res.">
        <title>Phylogeny-wide analysis of social amoeba genomes highlights ancient origins for complex intercellular communication.</title>
        <authorList>
            <person name="Heidel A.J."/>
            <person name="Lawal H.M."/>
            <person name="Felder M."/>
            <person name="Schilde C."/>
            <person name="Helps N.R."/>
            <person name="Tunggal B."/>
            <person name="Rivero F."/>
            <person name="John U."/>
            <person name="Schleicher M."/>
            <person name="Eichinger L."/>
            <person name="Platzer M."/>
            <person name="Noegel A.A."/>
            <person name="Schaap P."/>
            <person name="Gloeckner G."/>
        </authorList>
    </citation>
    <scope>NUCLEOTIDE SEQUENCE [LARGE SCALE GENOMIC DNA]</scope>
    <source>
        <strain evidence="9">SH3</strain>
    </source>
</reference>
<dbReference type="OMA" id="MATSCNI"/>
<dbReference type="STRING" id="1054147.F4PGI3"/>
<evidence type="ECO:0000256" key="6">
    <source>
        <dbReference type="SAM" id="MobiDB-lite"/>
    </source>
</evidence>
<dbReference type="GO" id="GO:0008017">
    <property type="term" value="F:microtubule binding"/>
    <property type="evidence" value="ECO:0007669"/>
    <property type="project" value="EnsemblProtists"/>
</dbReference>
<dbReference type="KEGG" id="dfa:DFA_03062"/>
<feature type="region of interest" description="Disordered" evidence="6">
    <location>
        <begin position="330"/>
        <end position="387"/>
    </location>
</feature>
<dbReference type="SMART" id="SM00129">
    <property type="entry name" value="KISc"/>
    <property type="match status" value="1"/>
</dbReference>
<keyword evidence="1" id="KW-0813">Transport</keyword>
<dbReference type="EMBL" id="GL883006">
    <property type="protein sequence ID" value="EGG24817.1"/>
    <property type="molecule type" value="Genomic_DNA"/>
</dbReference>